<reference evidence="2 3" key="1">
    <citation type="submission" date="2024-05" db="EMBL/GenBank/DDBJ databases">
        <title>A draft genome resource for the thread blight pathogen Marasmius tenuissimus strain MS-2.</title>
        <authorList>
            <person name="Yulfo-Soto G.E."/>
            <person name="Baruah I.K."/>
            <person name="Amoako-Attah I."/>
            <person name="Bukari Y."/>
            <person name="Meinhardt L.W."/>
            <person name="Bailey B.A."/>
            <person name="Cohen S.P."/>
        </authorList>
    </citation>
    <scope>NUCLEOTIDE SEQUENCE [LARGE SCALE GENOMIC DNA]</scope>
    <source>
        <strain evidence="2 3">MS-2</strain>
    </source>
</reference>
<comment type="caution">
    <text evidence="2">The sequence shown here is derived from an EMBL/GenBank/DDBJ whole genome shotgun (WGS) entry which is preliminary data.</text>
</comment>
<evidence type="ECO:0000313" key="3">
    <source>
        <dbReference type="Proteomes" id="UP001437256"/>
    </source>
</evidence>
<evidence type="ECO:0000256" key="1">
    <source>
        <dbReference type="SAM" id="MobiDB-lite"/>
    </source>
</evidence>
<proteinExistence type="predicted"/>
<sequence length="346" mass="40201">MARLKQIGKKKLLAAGHEPLPKTDLNDRFHTLMGTEHRFLLSFFNWVDKGDNGEFEEDVATRDFVPKLKDHLLHQILGPESKTEYTIDEHSKLNFTNDAIFAHKTVQFNYNTYNRQREQDFINSHLHPDIYTLLPDAVSNDSQHPYQYAQKVPITKHIKFLWVCWYQVDMSNRASFHAKHLYWLFFPAPEDDNAFGFINPTDVICGAHIIPAYHHSPLETGTRLPPTSLARQLMSFNSSRRRELKEDDWKFYHVGMFADCDTVMSFCGGGVRHPQFHEYLCFFEKNAGLDAQVLPRYNSNREEITSTINNEGDKEEEIDNEAAEHSNEDEVDGGMDEDEDMEHAML</sequence>
<accession>A0ABR2ZIE3</accession>
<organism evidence="2 3">
    <name type="scientific">Marasmius tenuissimus</name>
    <dbReference type="NCBI Taxonomy" id="585030"/>
    <lineage>
        <taxon>Eukaryota</taxon>
        <taxon>Fungi</taxon>
        <taxon>Dikarya</taxon>
        <taxon>Basidiomycota</taxon>
        <taxon>Agaricomycotina</taxon>
        <taxon>Agaricomycetes</taxon>
        <taxon>Agaricomycetidae</taxon>
        <taxon>Agaricales</taxon>
        <taxon>Marasmiineae</taxon>
        <taxon>Marasmiaceae</taxon>
        <taxon>Marasmius</taxon>
    </lineage>
</organism>
<feature type="compositionally biased region" description="Acidic residues" evidence="1">
    <location>
        <begin position="329"/>
        <end position="346"/>
    </location>
</feature>
<feature type="region of interest" description="Disordered" evidence="1">
    <location>
        <begin position="306"/>
        <end position="346"/>
    </location>
</feature>
<protein>
    <submittedName>
        <fullName evidence="2">Uncharacterized protein</fullName>
    </submittedName>
</protein>
<name>A0ABR2ZIE3_9AGAR</name>
<keyword evidence="3" id="KW-1185">Reference proteome</keyword>
<dbReference type="EMBL" id="JBBXMP010000163">
    <property type="protein sequence ID" value="KAL0060744.1"/>
    <property type="molecule type" value="Genomic_DNA"/>
</dbReference>
<evidence type="ECO:0000313" key="2">
    <source>
        <dbReference type="EMBL" id="KAL0060744.1"/>
    </source>
</evidence>
<gene>
    <name evidence="2" type="ORF">AAF712_012476</name>
</gene>
<dbReference type="Proteomes" id="UP001437256">
    <property type="component" value="Unassembled WGS sequence"/>
</dbReference>